<dbReference type="KEGG" id="kbi:30207989"/>
<gene>
    <name evidence="6" type="ORF">I302_03590</name>
    <name evidence="7" type="ORF">I302_100217</name>
</gene>
<evidence type="ECO:0000313" key="6">
    <source>
        <dbReference type="EMBL" id="OCF25914.1"/>
    </source>
</evidence>
<dbReference type="GeneID" id="30207989"/>
<dbReference type="VEuPathDB" id="FungiDB:I302_03590"/>
<reference evidence="6" key="3">
    <citation type="submission" date="2014-01" db="EMBL/GenBank/DDBJ databases">
        <title>Evolution of pathogenesis and genome organization in the Tremellales.</title>
        <authorList>
            <person name="Cuomo C."/>
            <person name="Litvintseva A."/>
            <person name="Heitman J."/>
            <person name="Chen Y."/>
            <person name="Sun S."/>
            <person name="Springer D."/>
            <person name="Dromer F."/>
            <person name="Young S."/>
            <person name="Zeng Q."/>
            <person name="Chapman S."/>
            <person name="Gujja S."/>
            <person name="Saif S."/>
            <person name="Birren B."/>
        </authorList>
    </citation>
    <scope>NUCLEOTIDE SEQUENCE</scope>
    <source>
        <strain evidence="6">CBS 10118</strain>
    </source>
</reference>
<evidence type="ECO:0000256" key="3">
    <source>
        <dbReference type="ARBA" id="ARBA00022833"/>
    </source>
</evidence>
<evidence type="ECO:0000313" key="7">
    <source>
        <dbReference type="EMBL" id="WVW78264.1"/>
    </source>
</evidence>
<dbReference type="Pfam" id="PF01428">
    <property type="entry name" value="zf-AN1"/>
    <property type="match status" value="1"/>
</dbReference>
<keyword evidence="8" id="KW-1185">Reference proteome</keyword>
<dbReference type="InterPro" id="IPR000058">
    <property type="entry name" value="Znf_AN1"/>
</dbReference>
<sequence>MSLLSPGQRCTLCSIVDFLPLTCPSCDQVYCKDHIQSSLHTCTQTSLDGTTSTDKPGRLDRGKTICEVRGCERESIESIAGFVGRDVGEGIAKEVRCGGCGGAFCVEHRSQSTHSCSAPLDHNIRYDAFLERRTKAREIIAKQFPEYGDRVIPKPPPGKDVIKPQKVSEKLPPSVQQQQESGSTSANAQTQTQVDGTKPTTMTAKPKVKSKADKLWDIHLKKIRMSAEPLLKGARSDSLTEKVYFEWAIDLSETHEGVRGWREKGKWAGQGKVERAWVGGDMPVGKMLDLMIERGKVKRSANDDESQSLHLLSLHSPPDEERQITQLELSKPAKIIPQGSSVILIRGKWE</sequence>
<organism evidence="6">
    <name type="scientific">Kwoniella bestiolae CBS 10118</name>
    <dbReference type="NCBI Taxonomy" id="1296100"/>
    <lineage>
        <taxon>Eukaryota</taxon>
        <taxon>Fungi</taxon>
        <taxon>Dikarya</taxon>
        <taxon>Basidiomycota</taxon>
        <taxon>Agaricomycotina</taxon>
        <taxon>Tremellomycetes</taxon>
        <taxon>Tremellales</taxon>
        <taxon>Cryptococcaceae</taxon>
        <taxon>Kwoniella</taxon>
    </lineage>
</organism>
<dbReference type="PANTHER" id="PTHR14677">
    <property type="entry name" value="ARSENITE INDUCUBLE RNA ASSOCIATED PROTEIN AIP-1-RELATED"/>
    <property type="match status" value="1"/>
</dbReference>
<dbReference type="AlphaFoldDB" id="A0A1B9G4F3"/>
<keyword evidence="3" id="KW-0862">Zinc</keyword>
<dbReference type="RefSeq" id="XP_019046984.1">
    <property type="nucleotide sequence ID" value="XM_019190236.1"/>
</dbReference>
<dbReference type="OrthoDB" id="431929at2759"/>
<dbReference type="SUPFAM" id="SSF118310">
    <property type="entry name" value="AN1-like Zinc finger"/>
    <property type="match status" value="2"/>
</dbReference>
<feature type="region of interest" description="Disordered" evidence="4">
    <location>
        <begin position="148"/>
        <end position="208"/>
    </location>
</feature>
<feature type="compositionally biased region" description="Basic and acidic residues" evidence="4">
    <location>
        <begin position="160"/>
        <end position="169"/>
    </location>
</feature>
<reference evidence="7" key="4">
    <citation type="submission" date="2024-02" db="EMBL/GenBank/DDBJ databases">
        <title>Comparative genomics of Cryptococcus and Kwoniella reveals pathogenesis evolution and contrasting modes of karyotype evolution via chromosome fusion or intercentromeric recombination.</title>
        <authorList>
            <person name="Coelho M.A."/>
            <person name="David-Palma M."/>
            <person name="Shea T."/>
            <person name="Bowers K."/>
            <person name="McGinley-Smith S."/>
            <person name="Mohammad A.W."/>
            <person name="Gnirke A."/>
            <person name="Yurkov A.M."/>
            <person name="Nowrousian M."/>
            <person name="Sun S."/>
            <person name="Cuomo C.A."/>
            <person name="Heitman J."/>
        </authorList>
    </citation>
    <scope>NUCLEOTIDE SEQUENCE</scope>
    <source>
        <strain evidence="7">CBS 10118</strain>
    </source>
</reference>
<keyword evidence="2" id="KW-0863">Zinc-finger</keyword>
<evidence type="ECO:0000259" key="5">
    <source>
        <dbReference type="Pfam" id="PF01428"/>
    </source>
</evidence>
<dbReference type="Proteomes" id="UP000092730">
    <property type="component" value="Chromosome 1"/>
</dbReference>
<dbReference type="EMBL" id="CP144541">
    <property type="protein sequence ID" value="WVW78264.1"/>
    <property type="molecule type" value="Genomic_DNA"/>
</dbReference>
<evidence type="ECO:0000256" key="4">
    <source>
        <dbReference type="SAM" id="MobiDB-lite"/>
    </source>
</evidence>
<name>A0A1B9G4F3_9TREE</name>
<dbReference type="GO" id="GO:0005737">
    <property type="term" value="C:cytoplasm"/>
    <property type="evidence" value="ECO:0007669"/>
    <property type="project" value="TreeGrafter"/>
</dbReference>
<evidence type="ECO:0000256" key="1">
    <source>
        <dbReference type="ARBA" id="ARBA00022723"/>
    </source>
</evidence>
<feature type="domain" description="AN1-type" evidence="5">
    <location>
        <begin position="10"/>
        <end position="44"/>
    </location>
</feature>
<evidence type="ECO:0000313" key="8">
    <source>
        <dbReference type="Proteomes" id="UP000092730"/>
    </source>
</evidence>
<reference evidence="6" key="1">
    <citation type="submission" date="2013-07" db="EMBL/GenBank/DDBJ databases">
        <title>The Genome Sequence of Cryptococcus bestiolae CBS10118.</title>
        <authorList>
            <consortium name="The Broad Institute Genome Sequencing Platform"/>
            <person name="Cuomo C."/>
            <person name="Litvintseva A."/>
            <person name="Chen Y."/>
            <person name="Heitman J."/>
            <person name="Sun S."/>
            <person name="Springer D."/>
            <person name="Dromer F."/>
            <person name="Young S.K."/>
            <person name="Zeng Q."/>
            <person name="Gargeya S."/>
            <person name="Fitzgerald M."/>
            <person name="Abouelleil A."/>
            <person name="Alvarado L."/>
            <person name="Berlin A.M."/>
            <person name="Chapman S.B."/>
            <person name="Dewar J."/>
            <person name="Goldberg J."/>
            <person name="Griggs A."/>
            <person name="Gujja S."/>
            <person name="Hansen M."/>
            <person name="Howarth C."/>
            <person name="Imamovic A."/>
            <person name="Larimer J."/>
            <person name="McCowan C."/>
            <person name="Murphy C."/>
            <person name="Pearson M."/>
            <person name="Priest M."/>
            <person name="Roberts A."/>
            <person name="Saif S."/>
            <person name="Shea T."/>
            <person name="Sykes S."/>
            <person name="Wortman J."/>
            <person name="Nusbaum C."/>
            <person name="Birren B."/>
        </authorList>
    </citation>
    <scope>NUCLEOTIDE SEQUENCE [LARGE SCALE GENOMIC DNA]</scope>
    <source>
        <strain evidence="6">CBS 10118</strain>
    </source>
</reference>
<keyword evidence="1" id="KW-0479">Metal-binding</keyword>
<dbReference type="PANTHER" id="PTHR14677:SF40">
    <property type="entry name" value="CDC48-ASSOCIATED UBIQUITIN-LIKE_ZINC FINGER PROTEIN 1"/>
    <property type="match status" value="1"/>
</dbReference>
<accession>A0A1B9G4F3</accession>
<dbReference type="STRING" id="1296100.A0A1B9G4F3"/>
<dbReference type="EMBL" id="KI894020">
    <property type="protein sequence ID" value="OCF25914.1"/>
    <property type="molecule type" value="Genomic_DNA"/>
</dbReference>
<dbReference type="InterPro" id="IPR035896">
    <property type="entry name" value="AN1-like_Znf"/>
</dbReference>
<protein>
    <recommendedName>
        <fullName evidence="5">AN1-type domain-containing protein</fullName>
    </recommendedName>
</protein>
<dbReference type="Gene3D" id="4.10.1110.10">
    <property type="entry name" value="AN1-like Zinc finger"/>
    <property type="match status" value="2"/>
</dbReference>
<dbReference type="GO" id="GO:0008270">
    <property type="term" value="F:zinc ion binding"/>
    <property type="evidence" value="ECO:0007669"/>
    <property type="project" value="UniProtKB-KW"/>
</dbReference>
<reference evidence="7" key="2">
    <citation type="submission" date="2013-07" db="EMBL/GenBank/DDBJ databases">
        <authorList>
            <consortium name="The Broad Institute Genome Sequencing Platform"/>
            <person name="Cuomo C."/>
            <person name="Litvintseva A."/>
            <person name="Chen Y."/>
            <person name="Heitman J."/>
            <person name="Sun S."/>
            <person name="Springer D."/>
            <person name="Dromer F."/>
            <person name="Young S.K."/>
            <person name="Zeng Q."/>
            <person name="Gargeya S."/>
            <person name="Fitzgerald M."/>
            <person name="Abouelleil A."/>
            <person name="Alvarado L."/>
            <person name="Berlin A.M."/>
            <person name="Chapman S.B."/>
            <person name="Dewar J."/>
            <person name="Goldberg J."/>
            <person name="Griggs A."/>
            <person name="Gujja S."/>
            <person name="Hansen M."/>
            <person name="Howarth C."/>
            <person name="Imamovic A."/>
            <person name="Larimer J."/>
            <person name="McCowan C."/>
            <person name="Murphy C."/>
            <person name="Pearson M."/>
            <person name="Priest M."/>
            <person name="Roberts A."/>
            <person name="Saif S."/>
            <person name="Shea T."/>
            <person name="Sykes S."/>
            <person name="Wortman J."/>
            <person name="Nusbaum C."/>
            <person name="Birren B."/>
        </authorList>
    </citation>
    <scope>NUCLEOTIDE SEQUENCE</scope>
    <source>
        <strain evidence="7">CBS 10118</strain>
    </source>
</reference>
<feature type="compositionally biased region" description="Polar residues" evidence="4">
    <location>
        <begin position="174"/>
        <end position="203"/>
    </location>
</feature>
<proteinExistence type="predicted"/>
<evidence type="ECO:0000256" key="2">
    <source>
        <dbReference type="ARBA" id="ARBA00022771"/>
    </source>
</evidence>